<evidence type="ECO:0000256" key="4">
    <source>
        <dbReference type="ARBA" id="ARBA00022989"/>
    </source>
</evidence>
<dbReference type="InterPro" id="IPR017452">
    <property type="entry name" value="GPCR_Rhodpsn_7TM"/>
</dbReference>
<dbReference type="InterPro" id="IPR000276">
    <property type="entry name" value="GPCR_Rhodpsn"/>
</dbReference>
<feature type="transmembrane region" description="Helical" evidence="10">
    <location>
        <begin position="42"/>
        <end position="65"/>
    </location>
</feature>
<sequence>MLYTTAIGLTFIGFTVIGVIGNLMVLFVIAMNKQLHDCTNILIANLAVADLLFLTFCPPVSAYAYMYGWDFSETMCYVTVSLQYLTCYVSVWTLGLLAFDRYQSITRPTRPKTLRRGYTVYFAIAALWILSFLINLPQMRNVGVLSFFQSNNTEDVVLICVDSTEIAREVESVTGARYHYWGFNVVAYLLPLFLCTVFYFLLVKHIWEQRLVTSRSSMRMKRHATRMVFAVILTFGICWFPQNFRFFMRGLDYPTMSFWEYDIKSLVVIQSIAQTLGYANSCINPILYGLLSERFRTGFTRAMARLPCCFWTETTLHSKYSEGNRTLLTPLNGSSARNMSRVGVPYEEVMRKSIPDEQMSNFPRLSGATLQTTIFASESDKDGSVILL</sequence>
<evidence type="ECO:0000259" key="11">
    <source>
        <dbReference type="PROSITE" id="PS50262"/>
    </source>
</evidence>
<evidence type="ECO:0000256" key="7">
    <source>
        <dbReference type="ARBA" id="ARBA00023170"/>
    </source>
</evidence>
<feature type="transmembrane region" description="Helical" evidence="10">
    <location>
        <begin position="6"/>
        <end position="30"/>
    </location>
</feature>
<dbReference type="PANTHER" id="PTHR45695:SF15">
    <property type="entry name" value="OPSIN RH2"/>
    <property type="match status" value="1"/>
</dbReference>
<name>A0A7E4VES2_PANRE</name>
<dbReference type="InterPro" id="IPR000611">
    <property type="entry name" value="NPY_rcpt"/>
</dbReference>
<dbReference type="PANTHER" id="PTHR45695">
    <property type="entry name" value="LEUCOKININ RECEPTOR-RELATED"/>
    <property type="match status" value="1"/>
</dbReference>
<dbReference type="PROSITE" id="PS50262">
    <property type="entry name" value="G_PROTEIN_RECEP_F1_2"/>
    <property type="match status" value="1"/>
</dbReference>
<dbReference type="WBParaSite" id="Pan_g20031.t1">
    <property type="protein sequence ID" value="Pan_g20031.t1"/>
    <property type="gene ID" value="Pan_g20031"/>
</dbReference>
<keyword evidence="7 9" id="KW-0675">Receptor</keyword>
<comment type="subcellular location">
    <subcellularLocation>
        <location evidence="1">Membrane</location>
        <topology evidence="1">Multi-pass membrane protein</topology>
    </subcellularLocation>
</comment>
<evidence type="ECO:0000256" key="5">
    <source>
        <dbReference type="ARBA" id="ARBA00023040"/>
    </source>
</evidence>
<dbReference type="Gene3D" id="1.20.1070.10">
    <property type="entry name" value="Rhodopsin 7-helix transmembrane proteins"/>
    <property type="match status" value="1"/>
</dbReference>
<feature type="transmembrane region" description="Helical" evidence="10">
    <location>
        <begin position="118"/>
        <end position="136"/>
    </location>
</feature>
<dbReference type="PRINTS" id="PR00237">
    <property type="entry name" value="GPCRRHODOPSN"/>
</dbReference>
<reference evidence="13" key="2">
    <citation type="submission" date="2020-10" db="UniProtKB">
        <authorList>
            <consortium name="WormBaseParasite"/>
        </authorList>
    </citation>
    <scope>IDENTIFICATION</scope>
</reference>
<dbReference type="SUPFAM" id="SSF81321">
    <property type="entry name" value="Family A G protein-coupled receptor-like"/>
    <property type="match status" value="1"/>
</dbReference>
<evidence type="ECO:0000256" key="2">
    <source>
        <dbReference type="ARBA" id="ARBA00010663"/>
    </source>
</evidence>
<feature type="transmembrane region" description="Helical" evidence="10">
    <location>
        <begin position="77"/>
        <end position="97"/>
    </location>
</feature>
<dbReference type="AlphaFoldDB" id="A0A7E4VES2"/>
<keyword evidence="5 9" id="KW-0297">G-protein coupled receptor</keyword>
<keyword evidence="4 10" id="KW-1133">Transmembrane helix</keyword>
<feature type="transmembrane region" description="Helical" evidence="10">
    <location>
        <begin position="185"/>
        <end position="207"/>
    </location>
</feature>
<keyword evidence="8 9" id="KW-0807">Transducer</keyword>
<evidence type="ECO:0000256" key="9">
    <source>
        <dbReference type="RuleBase" id="RU000688"/>
    </source>
</evidence>
<evidence type="ECO:0000313" key="12">
    <source>
        <dbReference type="Proteomes" id="UP000492821"/>
    </source>
</evidence>
<dbReference type="GO" id="GO:0004983">
    <property type="term" value="F:neuropeptide Y receptor activity"/>
    <property type="evidence" value="ECO:0007669"/>
    <property type="project" value="InterPro"/>
</dbReference>
<organism evidence="12 13">
    <name type="scientific">Panagrellus redivivus</name>
    <name type="common">Microworm</name>
    <dbReference type="NCBI Taxonomy" id="6233"/>
    <lineage>
        <taxon>Eukaryota</taxon>
        <taxon>Metazoa</taxon>
        <taxon>Ecdysozoa</taxon>
        <taxon>Nematoda</taxon>
        <taxon>Chromadorea</taxon>
        <taxon>Rhabditida</taxon>
        <taxon>Tylenchina</taxon>
        <taxon>Panagrolaimomorpha</taxon>
        <taxon>Panagrolaimoidea</taxon>
        <taxon>Panagrolaimidae</taxon>
        <taxon>Panagrellus</taxon>
    </lineage>
</organism>
<dbReference type="Proteomes" id="UP000492821">
    <property type="component" value="Unassembled WGS sequence"/>
</dbReference>
<proteinExistence type="inferred from homology"/>
<feature type="domain" description="G-protein coupled receptors family 1 profile" evidence="11">
    <location>
        <begin position="21"/>
        <end position="288"/>
    </location>
</feature>
<evidence type="ECO:0000256" key="8">
    <source>
        <dbReference type="ARBA" id="ARBA00023224"/>
    </source>
</evidence>
<keyword evidence="12" id="KW-1185">Reference proteome</keyword>
<evidence type="ECO:0000256" key="6">
    <source>
        <dbReference type="ARBA" id="ARBA00023136"/>
    </source>
</evidence>
<dbReference type="PROSITE" id="PS00237">
    <property type="entry name" value="G_PROTEIN_RECEP_F1_1"/>
    <property type="match status" value="1"/>
</dbReference>
<evidence type="ECO:0000256" key="3">
    <source>
        <dbReference type="ARBA" id="ARBA00022692"/>
    </source>
</evidence>
<evidence type="ECO:0000313" key="13">
    <source>
        <dbReference type="WBParaSite" id="Pan_g20031.t1"/>
    </source>
</evidence>
<keyword evidence="3 9" id="KW-0812">Transmembrane</keyword>
<reference evidence="12" key="1">
    <citation type="journal article" date="2013" name="Genetics">
        <title>The draft genome and transcriptome of Panagrellus redivivus are shaped by the harsh demands of a free-living lifestyle.</title>
        <authorList>
            <person name="Srinivasan J."/>
            <person name="Dillman A.R."/>
            <person name="Macchietto M.G."/>
            <person name="Heikkinen L."/>
            <person name="Lakso M."/>
            <person name="Fracchia K.M."/>
            <person name="Antoshechkin I."/>
            <person name="Mortazavi A."/>
            <person name="Wong G."/>
            <person name="Sternberg P.W."/>
        </authorList>
    </citation>
    <scope>NUCLEOTIDE SEQUENCE [LARGE SCALE GENOMIC DNA]</scope>
    <source>
        <strain evidence="12">MT8872</strain>
    </source>
</reference>
<comment type="similarity">
    <text evidence="2 9">Belongs to the G-protein coupled receptor 1 family.</text>
</comment>
<evidence type="ECO:0000256" key="1">
    <source>
        <dbReference type="ARBA" id="ARBA00004141"/>
    </source>
</evidence>
<accession>A0A7E4VES2</accession>
<protein>
    <submittedName>
        <fullName evidence="13">G_PROTEIN_RECEP_F1_2 domain-containing protein</fullName>
    </submittedName>
</protein>
<dbReference type="GO" id="GO:0005886">
    <property type="term" value="C:plasma membrane"/>
    <property type="evidence" value="ECO:0007669"/>
    <property type="project" value="TreeGrafter"/>
</dbReference>
<dbReference type="PRINTS" id="PR01012">
    <property type="entry name" value="NRPEPTIDEYR"/>
</dbReference>
<keyword evidence="6 10" id="KW-0472">Membrane</keyword>
<dbReference type="Pfam" id="PF00001">
    <property type="entry name" value="7tm_1"/>
    <property type="match status" value="1"/>
</dbReference>
<evidence type="ECO:0000256" key="10">
    <source>
        <dbReference type="SAM" id="Phobius"/>
    </source>
</evidence>
<feature type="transmembrane region" description="Helical" evidence="10">
    <location>
        <begin position="228"/>
        <end position="248"/>
    </location>
</feature>